<dbReference type="Gene3D" id="1.10.10.60">
    <property type="entry name" value="Homeodomain-like"/>
    <property type="match status" value="1"/>
</dbReference>
<dbReference type="InterPro" id="IPR001387">
    <property type="entry name" value="Cro/C1-type_HTH"/>
</dbReference>
<dbReference type="RefSeq" id="WP_250429345.1">
    <property type="nucleotide sequence ID" value="NZ_JALPRR010000002.1"/>
</dbReference>
<dbReference type="InterPro" id="IPR009057">
    <property type="entry name" value="Homeodomain-like_sf"/>
</dbReference>
<reference evidence="6" key="1">
    <citation type="journal article" date="2019" name="Int. J. Syst. Evol. Microbiol.">
        <title>The Global Catalogue of Microorganisms (GCM) 10K type strain sequencing project: providing services to taxonomists for standard genome sequencing and annotation.</title>
        <authorList>
            <consortium name="The Broad Institute Genomics Platform"/>
            <consortium name="The Broad Institute Genome Sequencing Center for Infectious Disease"/>
            <person name="Wu L."/>
            <person name="Ma J."/>
        </authorList>
    </citation>
    <scope>NUCLEOTIDE SEQUENCE [LARGE SCALE GENOMIC DNA]</scope>
    <source>
        <strain evidence="6">CGMCC 4.1782</strain>
    </source>
</reference>
<keyword evidence="2" id="KW-0238">DNA-binding</keyword>
<protein>
    <submittedName>
        <fullName evidence="5">TetR/AcrR family transcriptional regulator</fullName>
    </submittedName>
</protein>
<dbReference type="PANTHER" id="PTHR30055:SF234">
    <property type="entry name" value="HTH-TYPE TRANSCRIPTIONAL REGULATOR BETI"/>
    <property type="match status" value="1"/>
</dbReference>
<dbReference type="InterPro" id="IPR036271">
    <property type="entry name" value="Tet_transcr_reg_TetR-rel_C_sf"/>
</dbReference>
<evidence type="ECO:0000256" key="1">
    <source>
        <dbReference type="ARBA" id="ARBA00023015"/>
    </source>
</evidence>
<evidence type="ECO:0000259" key="4">
    <source>
        <dbReference type="Pfam" id="PF00440"/>
    </source>
</evidence>
<dbReference type="Proteomes" id="UP001597374">
    <property type="component" value="Unassembled WGS sequence"/>
</dbReference>
<evidence type="ECO:0000256" key="3">
    <source>
        <dbReference type="ARBA" id="ARBA00023163"/>
    </source>
</evidence>
<dbReference type="PRINTS" id="PR00455">
    <property type="entry name" value="HTHTETR"/>
</dbReference>
<dbReference type="InterPro" id="IPR001647">
    <property type="entry name" value="HTH_TetR"/>
</dbReference>
<evidence type="ECO:0000313" key="6">
    <source>
        <dbReference type="Proteomes" id="UP001597374"/>
    </source>
</evidence>
<dbReference type="Pfam" id="PF00440">
    <property type="entry name" value="TetR_N"/>
    <property type="match status" value="1"/>
</dbReference>
<organism evidence="5 6">
    <name type="scientific">Pontibacter ruber</name>
    <dbReference type="NCBI Taxonomy" id="1343895"/>
    <lineage>
        <taxon>Bacteria</taxon>
        <taxon>Pseudomonadati</taxon>
        <taxon>Bacteroidota</taxon>
        <taxon>Cytophagia</taxon>
        <taxon>Cytophagales</taxon>
        <taxon>Hymenobacteraceae</taxon>
        <taxon>Pontibacter</taxon>
    </lineage>
</organism>
<dbReference type="EMBL" id="JBHUIM010000001">
    <property type="protein sequence ID" value="MFD2245198.1"/>
    <property type="molecule type" value="Genomic_DNA"/>
</dbReference>
<keyword evidence="1" id="KW-0805">Transcription regulation</keyword>
<dbReference type="CDD" id="cd00093">
    <property type="entry name" value="HTH_XRE"/>
    <property type="match status" value="1"/>
</dbReference>
<keyword evidence="6" id="KW-1185">Reference proteome</keyword>
<dbReference type="Gene3D" id="1.10.357.10">
    <property type="entry name" value="Tetracycline Repressor, domain 2"/>
    <property type="match status" value="1"/>
</dbReference>
<accession>A0ABW5CT13</accession>
<dbReference type="SUPFAM" id="SSF48498">
    <property type="entry name" value="Tetracyclin repressor-like, C-terminal domain"/>
    <property type="match status" value="1"/>
</dbReference>
<sequence length="201" mass="22601">METQTDIRANILDEARSLFFAHGYSKVLMADLARRLGMSKKTLYQYFSGKEHLLQVIMSGYLAETQQNVELMLQDDTADFPEKLSRIFSYVGTRLHAINASFIADIKKNAPDSWQLLQKYKTDAAFLRFNSLLEEGVQQGHIRQDVNRALAVILYAGALETIFNPDLTRQVPGSLLAEMPDAPAAIFDGLLKVIFNGVLKD</sequence>
<dbReference type="InterPro" id="IPR050109">
    <property type="entry name" value="HTH-type_TetR-like_transc_reg"/>
</dbReference>
<dbReference type="SUPFAM" id="SSF46689">
    <property type="entry name" value="Homeodomain-like"/>
    <property type="match status" value="1"/>
</dbReference>
<comment type="caution">
    <text evidence="5">The sequence shown here is derived from an EMBL/GenBank/DDBJ whole genome shotgun (WGS) entry which is preliminary data.</text>
</comment>
<keyword evidence="3" id="KW-0804">Transcription</keyword>
<feature type="domain" description="HTH tetR-type" evidence="4">
    <location>
        <begin position="11"/>
        <end position="55"/>
    </location>
</feature>
<gene>
    <name evidence="5" type="ORF">ACFSKP_02960</name>
</gene>
<evidence type="ECO:0000313" key="5">
    <source>
        <dbReference type="EMBL" id="MFD2245198.1"/>
    </source>
</evidence>
<name>A0ABW5CT13_9BACT</name>
<dbReference type="PANTHER" id="PTHR30055">
    <property type="entry name" value="HTH-TYPE TRANSCRIPTIONAL REGULATOR RUTR"/>
    <property type="match status" value="1"/>
</dbReference>
<proteinExistence type="predicted"/>
<evidence type="ECO:0000256" key="2">
    <source>
        <dbReference type="ARBA" id="ARBA00023125"/>
    </source>
</evidence>